<organism evidence="5 6">
    <name type="scientific">Arachis duranensis</name>
    <name type="common">Wild peanut</name>
    <dbReference type="NCBI Taxonomy" id="130453"/>
    <lineage>
        <taxon>Eukaryota</taxon>
        <taxon>Viridiplantae</taxon>
        <taxon>Streptophyta</taxon>
        <taxon>Embryophyta</taxon>
        <taxon>Tracheophyta</taxon>
        <taxon>Spermatophyta</taxon>
        <taxon>Magnoliopsida</taxon>
        <taxon>eudicotyledons</taxon>
        <taxon>Gunneridae</taxon>
        <taxon>Pentapetalae</taxon>
        <taxon>rosids</taxon>
        <taxon>fabids</taxon>
        <taxon>Fabales</taxon>
        <taxon>Fabaceae</taxon>
        <taxon>Papilionoideae</taxon>
        <taxon>50 kb inversion clade</taxon>
        <taxon>dalbergioids sensu lato</taxon>
        <taxon>Dalbergieae</taxon>
        <taxon>Pterocarpus clade</taxon>
        <taxon>Arachis</taxon>
    </lineage>
</organism>
<evidence type="ECO:0000256" key="3">
    <source>
        <dbReference type="SAM" id="Phobius"/>
    </source>
</evidence>
<name>A0A6P5MMJ8_ARADU</name>
<feature type="transmembrane region" description="Helical" evidence="3">
    <location>
        <begin position="12"/>
        <end position="34"/>
    </location>
</feature>
<dbReference type="RefSeq" id="XP_020985755.1">
    <property type="nucleotide sequence ID" value="XM_021130096.1"/>
</dbReference>
<dbReference type="AlphaFoldDB" id="A0A6P5MMJ8"/>
<dbReference type="InterPro" id="IPR013601">
    <property type="entry name" value="FAE1_typ3_polyketide_synth"/>
</dbReference>
<protein>
    <submittedName>
        <fullName evidence="6">3-ketoacyl-CoA synthase 11-like</fullName>
    </submittedName>
</protein>
<keyword evidence="3" id="KW-0812">Transmembrane</keyword>
<proteinExistence type="predicted"/>
<keyword evidence="3" id="KW-0472">Membrane</keyword>
<keyword evidence="5" id="KW-1185">Reference proteome</keyword>
<gene>
    <name evidence="6" type="primary">LOC110274802</name>
</gene>
<dbReference type="KEGG" id="adu:110274802"/>
<accession>A0A6P5MMJ8</accession>
<dbReference type="Pfam" id="PF08392">
    <property type="entry name" value="FAE1_CUT1_RppA"/>
    <property type="match status" value="1"/>
</dbReference>
<evidence type="ECO:0000313" key="6">
    <source>
        <dbReference type="RefSeq" id="XP_020985755.1"/>
    </source>
</evidence>
<keyword evidence="1" id="KW-0808">Transferase</keyword>
<dbReference type="GeneID" id="110274802"/>
<dbReference type="SUPFAM" id="SSF53901">
    <property type="entry name" value="Thiolase-like"/>
    <property type="match status" value="1"/>
</dbReference>
<evidence type="ECO:0000256" key="1">
    <source>
        <dbReference type="ARBA" id="ARBA00023315"/>
    </source>
</evidence>
<keyword evidence="1" id="KW-0012">Acyltransferase</keyword>
<evidence type="ECO:0000313" key="5">
    <source>
        <dbReference type="Proteomes" id="UP000515211"/>
    </source>
</evidence>
<reference evidence="5" key="1">
    <citation type="journal article" date="2016" name="Nat. Genet.">
        <title>The genome sequences of Arachis duranensis and Arachis ipaensis, the diploid ancestors of cultivated peanut.</title>
        <authorList>
            <person name="Bertioli D.J."/>
            <person name="Cannon S.B."/>
            <person name="Froenicke L."/>
            <person name="Huang G."/>
            <person name="Farmer A.D."/>
            <person name="Cannon E.K."/>
            <person name="Liu X."/>
            <person name="Gao D."/>
            <person name="Clevenger J."/>
            <person name="Dash S."/>
            <person name="Ren L."/>
            <person name="Moretzsohn M.C."/>
            <person name="Shirasawa K."/>
            <person name="Huang W."/>
            <person name="Vidigal B."/>
            <person name="Abernathy B."/>
            <person name="Chu Y."/>
            <person name="Niederhuth C.E."/>
            <person name="Umale P."/>
            <person name="Araujo A.C."/>
            <person name="Kozik A."/>
            <person name="Kim K.D."/>
            <person name="Burow M.D."/>
            <person name="Varshney R.K."/>
            <person name="Wang X."/>
            <person name="Zhang X."/>
            <person name="Barkley N."/>
            <person name="Guimaraes P.M."/>
            <person name="Isobe S."/>
            <person name="Guo B."/>
            <person name="Liao B."/>
            <person name="Stalker H.T."/>
            <person name="Schmitz R.J."/>
            <person name="Scheffler B.E."/>
            <person name="Leal-Bertioli S.C."/>
            <person name="Xun X."/>
            <person name="Jackson S.A."/>
            <person name="Michelmore R."/>
            <person name="Ozias-Akins P."/>
        </authorList>
    </citation>
    <scope>NUCLEOTIDE SEQUENCE [LARGE SCALE GENOMIC DNA]</scope>
    <source>
        <strain evidence="5">cv. V14167</strain>
    </source>
</reference>
<dbReference type="Proteomes" id="UP000515211">
    <property type="component" value="Chromosome 8"/>
</dbReference>
<reference evidence="6" key="2">
    <citation type="submission" date="2025-08" db="UniProtKB">
        <authorList>
            <consortium name="RefSeq"/>
        </authorList>
    </citation>
    <scope>IDENTIFICATION</scope>
    <source>
        <tissue evidence="6">Whole plant</tissue>
    </source>
</reference>
<feature type="domain" description="FAE" evidence="4">
    <location>
        <begin position="1"/>
        <end position="36"/>
    </location>
</feature>
<evidence type="ECO:0000256" key="2">
    <source>
        <dbReference type="ARBA" id="ARBA00047375"/>
    </source>
</evidence>
<dbReference type="GO" id="GO:0006633">
    <property type="term" value="P:fatty acid biosynthetic process"/>
    <property type="evidence" value="ECO:0007669"/>
    <property type="project" value="InterPro"/>
</dbReference>
<dbReference type="PANTHER" id="PTHR31561">
    <property type="entry name" value="3-KETOACYL-COA SYNTHASE"/>
    <property type="match status" value="1"/>
</dbReference>
<keyword evidence="3" id="KW-1133">Transmembrane helix</keyword>
<evidence type="ECO:0000259" key="4">
    <source>
        <dbReference type="Pfam" id="PF08392"/>
    </source>
</evidence>
<sequence length="111" mass="12557">MTIAGDTLKTNITTLSALVLPTSEQLLFFAILVARTLLKTKVKAYILDFKLAFEHFCIHAGDRAVLDELNKNLQLSPWYELAYTEANGRVKKGDRVWQIAFSFEFKCNSAV</sequence>
<comment type="catalytic activity">
    <reaction evidence="2">
        <text>a very-long-chain acyl-CoA + malonyl-CoA + H(+) = a very-long-chain 3-oxoacyl-CoA + CO2 + CoA</text>
        <dbReference type="Rhea" id="RHEA:32727"/>
        <dbReference type="ChEBI" id="CHEBI:15378"/>
        <dbReference type="ChEBI" id="CHEBI:16526"/>
        <dbReference type="ChEBI" id="CHEBI:57287"/>
        <dbReference type="ChEBI" id="CHEBI:57384"/>
        <dbReference type="ChEBI" id="CHEBI:90725"/>
        <dbReference type="ChEBI" id="CHEBI:90736"/>
        <dbReference type="EC" id="2.3.1.199"/>
    </reaction>
</comment>
<dbReference type="GO" id="GO:0016020">
    <property type="term" value="C:membrane"/>
    <property type="evidence" value="ECO:0007669"/>
    <property type="project" value="InterPro"/>
</dbReference>
<dbReference type="InterPro" id="IPR012392">
    <property type="entry name" value="3-ktacl-CoA_syn"/>
</dbReference>
<dbReference type="Gene3D" id="3.40.47.10">
    <property type="match status" value="1"/>
</dbReference>
<dbReference type="GO" id="GO:0009922">
    <property type="term" value="F:fatty acid elongase activity"/>
    <property type="evidence" value="ECO:0007669"/>
    <property type="project" value="UniProtKB-EC"/>
</dbReference>
<dbReference type="InterPro" id="IPR016039">
    <property type="entry name" value="Thiolase-like"/>
</dbReference>